<dbReference type="Proteomes" id="UP000759537">
    <property type="component" value="Unassembled WGS sequence"/>
</dbReference>
<dbReference type="AlphaFoldDB" id="A0A9P5T8G6"/>
<reference evidence="1" key="1">
    <citation type="submission" date="2019-10" db="EMBL/GenBank/DDBJ databases">
        <authorList>
            <consortium name="DOE Joint Genome Institute"/>
            <person name="Kuo A."/>
            <person name="Miyauchi S."/>
            <person name="Kiss E."/>
            <person name="Drula E."/>
            <person name="Kohler A."/>
            <person name="Sanchez-Garcia M."/>
            <person name="Andreopoulos B."/>
            <person name="Barry K.W."/>
            <person name="Bonito G."/>
            <person name="Buee M."/>
            <person name="Carver A."/>
            <person name="Chen C."/>
            <person name="Cichocki N."/>
            <person name="Clum A."/>
            <person name="Culley D."/>
            <person name="Crous P.W."/>
            <person name="Fauchery L."/>
            <person name="Girlanda M."/>
            <person name="Hayes R."/>
            <person name="Keri Z."/>
            <person name="LaButti K."/>
            <person name="Lipzen A."/>
            <person name="Lombard V."/>
            <person name="Magnuson J."/>
            <person name="Maillard F."/>
            <person name="Morin E."/>
            <person name="Murat C."/>
            <person name="Nolan M."/>
            <person name="Ohm R."/>
            <person name="Pangilinan J."/>
            <person name="Pereira M."/>
            <person name="Perotto S."/>
            <person name="Peter M."/>
            <person name="Riley R."/>
            <person name="Sitrit Y."/>
            <person name="Stielow B."/>
            <person name="Szollosi G."/>
            <person name="Zifcakova L."/>
            <person name="Stursova M."/>
            <person name="Spatafora J.W."/>
            <person name="Tedersoo L."/>
            <person name="Vaario L.-M."/>
            <person name="Yamada A."/>
            <person name="Yan M."/>
            <person name="Wang P."/>
            <person name="Xu J."/>
            <person name="Bruns T."/>
            <person name="Baldrian P."/>
            <person name="Vilgalys R."/>
            <person name="Henrissat B."/>
            <person name="Grigoriev I.V."/>
            <person name="Hibbett D."/>
            <person name="Nagy L.G."/>
            <person name="Martin F.M."/>
        </authorList>
    </citation>
    <scope>NUCLEOTIDE SEQUENCE</scope>
    <source>
        <strain evidence="1">Prilba</strain>
    </source>
</reference>
<proteinExistence type="predicted"/>
<comment type="caution">
    <text evidence="1">The sequence shown here is derived from an EMBL/GenBank/DDBJ whole genome shotgun (WGS) entry which is preliminary data.</text>
</comment>
<gene>
    <name evidence="1" type="ORF">DFH94DRAFT_48863</name>
</gene>
<sequence>MKTNFAILIAGVSAAPTGLLRVQALAYIFEVGKRNPSTAGSRPPYVMSPSMGPLDGRNSSIHLSLLFNLDREAPERTHPTVCSLRPIHGSRFPWVVTTTCHREGPLPLQQGNVGAFGTWEYVSTCVQPDPSVPMAVPEKQFYVCTTMYTSYPVHAPRVTHPSPSVDAINTLRE</sequence>
<protein>
    <submittedName>
        <fullName evidence="1">Uncharacterized protein</fullName>
    </submittedName>
</protein>
<evidence type="ECO:0000313" key="1">
    <source>
        <dbReference type="EMBL" id="KAF8479271.1"/>
    </source>
</evidence>
<reference evidence="1" key="2">
    <citation type="journal article" date="2020" name="Nat. Commun.">
        <title>Large-scale genome sequencing of mycorrhizal fungi provides insights into the early evolution of symbiotic traits.</title>
        <authorList>
            <person name="Miyauchi S."/>
            <person name="Kiss E."/>
            <person name="Kuo A."/>
            <person name="Drula E."/>
            <person name="Kohler A."/>
            <person name="Sanchez-Garcia M."/>
            <person name="Morin E."/>
            <person name="Andreopoulos B."/>
            <person name="Barry K.W."/>
            <person name="Bonito G."/>
            <person name="Buee M."/>
            <person name="Carver A."/>
            <person name="Chen C."/>
            <person name="Cichocki N."/>
            <person name="Clum A."/>
            <person name="Culley D."/>
            <person name="Crous P.W."/>
            <person name="Fauchery L."/>
            <person name="Girlanda M."/>
            <person name="Hayes R.D."/>
            <person name="Keri Z."/>
            <person name="LaButti K."/>
            <person name="Lipzen A."/>
            <person name="Lombard V."/>
            <person name="Magnuson J."/>
            <person name="Maillard F."/>
            <person name="Murat C."/>
            <person name="Nolan M."/>
            <person name="Ohm R.A."/>
            <person name="Pangilinan J."/>
            <person name="Pereira M.F."/>
            <person name="Perotto S."/>
            <person name="Peter M."/>
            <person name="Pfister S."/>
            <person name="Riley R."/>
            <person name="Sitrit Y."/>
            <person name="Stielow J.B."/>
            <person name="Szollosi G."/>
            <person name="Zifcakova L."/>
            <person name="Stursova M."/>
            <person name="Spatafora J.W."/>
            <person name="Tedersoo L."/>
            <person name="Vaario L.M."/>
            <person name="Yamada A."/>
            <person name="Yan M."/>
            <person name="Wang P."/>
            <person name="Xu J."/>
            <person name="Bruns T."/>
            <person name="Baldrian P."/>
            <person name="Vilgalys R."/>
            <person name="Dunand C."/>
            <person name="Henrissat B."/>
            <person name="Grigoriev I.V."/>
            <person name="Hibbett D."/>
            <person name="Nagy L.G."/>
            <person name="Martin F.M."/>
        </authorList>
    </citation>
    <scope>NUCLEOTIDE SEQUENCE</scope>
    <source>
        <strain evidence="1">Prilba</strain>
    </source>
</reference>
<dbReference type="EMBL" id="WHVB01000010">
    <property type="protein sequence ID" value="KAF8479271.1"/>
    <property type="molecule type" value="Genomic_DNA"/>
</dbReference>
<name>A0A9P5T8G6_9AGAM</name>
<organism evidence="1 2">
    <name type="scientific">Russula ochroleuca</name>
    <dbReference type="NCBI Taxonomy" id="152965"/>
    <lineage>
        <taxon>Eukaryota</taxon>
        <taxon>Fungi</taxon>
        <taxon>Dikarya</taxon>
        <taxon>Basidiomycota</taxon>
        <taxon>Agaricomycotina</taxon>
        <taxon>Agaricomycetes</taxon>
        <taxon>Russulales</taxon>
        <taxon>Russulaceae</taxon>
        <taxon>Russula</taxon>
    </lineage>
</organism>
<evidence type="ECO:0000313" key="2">
    <source>
        <dbReference type="Proteomes" id="UP000759537"/>
    </source>
</evidence>
<accession>A0A9P5T8G6</accession>
<keyword evidence="2" id="KW-1185">Reference proteome</keyword>